<dbReference type="SUPFAM" id="SSF55486">
    <property type="entry name" value="Metalloproteases ('zincins'), catalytic domain"/>
    <property type="match status" value="1"/>
</dbReference>
<evidence type="ECO:0000256" key="1">
    <source>
        <dbReference type="ARBA" id="ARBA00003174"/>
    </source>
</evidence>
<sequence>MLSLKSLLLFAGAAAARVISLDGRAVDENLPCGNDVVPDELYDMTAAIAAKRSLRSRKTCGANKTSTVQVYFHVVDNGSNSTVIKDSDIDRQMRLIDEEFSKHGFHMKLANVSRTSNRDWAQDANSTEVTNMKNTLRRGRYRDLNVYIVDSINNGTQNGNCHYPTAHHPEGSREFLRDGCVIRNFVVPKTDEAATVEGKGKTLIHEVGHWFGLIHTFEGGCDKGDEVDDTPPQVASSTTCGLPAKTCPGAAAVLFKNYMDYSPGACRDSFTPGQVERMKGFWTNYRLK</sequence>
<dbReference type="InterPro" id="IPR024079">
    <property type="entry name" value="MetalloPept_cat_dom_sf"/>
</dbReference>
<evidence type="ECO:0000256" key="10">
    <source>
        <dbReference type="SAM" id="SignalP"/>
    </source>
</evidence>
<dbReference type="InterPro" id="IPR008754">
    <property type="entry name" value="Peptidase_M43"/>
</dbReference>
<proteinExistence type="inferred from homology"/>
<dbReference type="GO" id="GO:0046872">
    <property type="term" value="F:metal ion binding"/>
    <property type="evidence" value="ECO:0007669"/>
    <property type="project" value="UniProtKB-KW"/>
</dbReference>
<keyword evidence="3" id="KW-0645">Protease</keyword>
<keyword evidence="8" id="KW-0482">Metalloprotease</keyword>
<evidence type="ECO:0000256" key="4">
    <source>
        <dbReference type="ARBA" id="ARBA00022723"/>
    </source>
</evidence>
<evidence type="ECO:0000256" key="5">
    <source>
        <dbReference type="ARBA" id="ARBA00022729"/>
    </source>
</evidence>
<evidence type="ECO:0000256" key="6">
    <source>
        <dbReference type="ARBA" id="ARBA00022801"/>
    </source>
</evidence>
<name>A0A8H7K7B2_BIOOC</name>
<dbReference type="EMBL" id="JADCTT010000014">
    <property type="protein sequence ID" value="KAF9744663.1"/>
    <property type="molecule type" value="Genomic_DNA"/>
</dbReference>
<reference evidence="12" key="1">
    <citation type="submission" date="2020-10" db="EMBL/GenBank/DDBJ databases">
        <title>High-Quality Genome Resource of Clonostachys rosea strain S41 by Oxford Nanopore Long-Read Sequencing.</title>
        <authorList>
            <person name="Wang H."/>
        </authorList>
    </citation>
    <scope>NUCLEOTIDE SEQUENCE</scope>
    <source>
        <strain evidence="12">S41</strain>
    </source>
</reference>
<evidence type="ECO:0000259" key="11">
    <source>
        <dbReference type="Pfam" id="PF05572"/>
    </source>
</evidence>
<evidence type="ECO:0000256" key="9">
    <source>
        <dbReference type="ARBA" id="ARBA00023157"/>
    </source>
</evidence>
<evidence type="ECO:0000256" key="8">
    <source>
        <dbReference type="ARBA" id="ARBA00023049"/>
    </source>
</evidence>
<dbReference type="CDD" id="cd04275">
    <property type="entry name" value="ZnMc_pappalysin_like"/>
    <property type="match status" value="1"/>
</dbReference>
<dbReference type="GO" id="GO:0008237">
    <property type="term" value="F:metallopeptidase activity"/>
    <property type="evidence" value="ECO:0007669"/>
    <property type="project" value="UniProtKB-KW"/>
</dbReference>
<dbReference type="Proteomes" id="UP000616885">
    <property type="component" value="Unassembled WGS sequence"/>
</dbReference>
<feature type="chain" id="PRO_5034440159" description="Peptidase M43 pregnancy-associated plasma-A domain-containing protein" evidence="10">
    <location>
        <begin position="17"/>
        <end position="288"/>
    </location>
</feature>
<dbReference type="Gene3D" id="3.40.390.10">
    <property type="entry name" value="Collagenase (Catalytic Domain)"/>
    <property type="match status" value="1"/>
</dbReference>
<dbReference type="GO" id="GO:0006508">
    <property type="term" value="P:proteolysis"/>
    <property type="evidence" value="ECO:0007669"/>
    <property type="project" value="UniProtKB-KW"/>
</dbReference>
<evidence type="ECO:0000256" key="7">
    <source>
        <dbReference type="ARBA" id="ARBA00022833"/>
    </source>
</evidence>
<dbReference type="PANTHER" id="PTHR47466">
    <property type="match status" value="1"/>
</dbReference>
<comment type="function">
    <text evidence="1">Secreted metalloproteinase that allows assimilation of proteinaceous substrates.</text>
</comment>
<dbReference type="AlphaFoldDB" id="A0A8H7K7B2"/>
<comment type="similarity">
    <text evidence="2">Belongs to the peptidase M43B family.</text>
</comment>
<keyword evidence="7" id="KW-0862">Zinc</keyword>
<feature type="domain" description="Peptidase M43 pregnancy-associated plasma-A" evidence="11">
    <location>
        <begin position="142"/>
        <end position="281"/>
    </location>
</feature>
<keyword evidence="4" id="KW-0479">Metal-binding</keyword>
<evidence type="ECO:0000313" key="12">
    <source>
        <dbReference type="EMBL" id="KAF9744663.1"/>
    </source>
</evidence>
<dbReference type="PANTHER" id="PTHR47466:SF1">
    <property type="entry name" value="METALLOPROTEASE MEP1 (AFU_ORTHOLOGUE AFUA_1G07730)-RELATED"/>
    <property type="match status" value="1"/>
</dbReference>
<gene>
    <name evidence="12" type="ORF">IM811_005444</name>
</gene>
<evidence type="ECO:0000313" key="13">
    <source>
        <dbReference type="Proteomes" id="UP000616885"/>
    </source>
</evidence>
<keyword evidence="5 10" id="KW-0732">Signal</keyword>
<feature type="signal peptide" evidence="10">
    <location>
        <begin position="1"/>
        <end position="16"/>
    </location>
</feature>
<dbReference type="Pfam" id="PF05572">
    <property type="entry name" value="Peptidase_M43"/>
    <property type="match status" value="1"/>
</dbReference>
<accession>A0A8H7K7B2</accession>
<comment type="caution">
    <text evidence="12">The sequence shown here is derived from an EMBL/GenBank/DDBJ whole genome shotgun (WGS) entry which is preliminary data.</text>
</comment>
<keyword evidence="6" id="KW-0378">Hydrolase</keyword>
<evidence type="ECO:0000256" key="2">
    <source>
        <dbReference type="ARBA" id="ARBA00008721"/>
    </source>
</evidence>
<organism evidence="12 13">
    <name type="scientific">Bionectria ochroleuca</name>
    <name type="common">Gliocladium roseum</name>
    <dbReference type="NCBI Taxonomy" id="29856"/>
    <lineage>
        <taxon>Eukaryota</taxon>
        <taxon>Fungi</taxon>
        <taxon>Dikarya</taxon>
        <taxon>Ascomycota</taxon>
        <taxon>Pezizomycotina</taxon>
        <taxon>Sordariomycetes</taxon>
        <taxon>Hypocreomycetidae</taxon>
        <taxon>Hypocreales</taxon>
        <taxon>Bionectriaceae</taxon>
        <taxon>Clonostachys</taxon>
    </lineage>
</organism>
<keyword evidence="9" id="KW-1015">Disulfide bond</keyword>
<protein>
    <recommendedName>
        <fullName evidence="11">Peptidase M43 pregnancy-associated plasma-A domain-containing protein</fullName>
    </recommendedName>
</protein>
<evidence type="ECO:0000256" key="3">
    <source>
        <dbReference type="ARBA" id="ARBA00022670"/>
    </source>
</evidence>